<dbReference type="AlphaFoldDB" id="A0AAV0Y126"/>
<keyword evidence="3" id="KW-1185">Reference proteome</keyword>
<evidence type="ECO:0000313" key="2">
    <source>
        <dbReference type="EMBL" id="CAI6374438.1"/>
    </source>
</evidence>
<protein>
    <submittedName>
        <fullName evidence="2">Uncharacterized protein</fullName>
    </submittedName>
</protein>
<feature type="compositionally biased region" description="Polar residues" evidence="1">
    <location>
        <begin position="1"/>
        <end position="31"/>
    </location>
</feature>
<gene>
    <name evidence="2" type="ORF">MEUPH1_LOCUS28066</name>
</gene>
<comment type="caution">
    <text evidence="2">The sequence shown here is derived from an EMBL/GenBank/DDBJ whole genome shotgun (WGS) entry which is preliminary data.</text>
</comment>
<reference evidence="2 3" key="1">
    <citation type="submission" date="2023-01" db="EMBL/GenBank/DDBJ databases">
        <authorList>
            <person name="Whitehead M."/>
        </authorList>
    </citation>
    <scope>NUCLEOTIDE SEQUENCE [LARGE SCALE GENOMIC DNA]</scope>
</reference>
<organism evidence="2 3">
    <name type="scientific">Macrosiphum euphorbiae</name>
    <name type="common">potato aphid</name>
    <dbReference type="NCBI Taxonomy" id="13131"/>
    <lineage>
        <taxon>Eukaryota</taxon>
        <taxon>Metazoa</taxon>
        <taxon>Ecdysozoa</taxon>
        <taxon>Arthropoda</taxon>
        <taxon>Hexapoda</taxon>
        <taxon>Insecta</taxon>
        <taxon>Pterygota</taxon>
        <taxon>Neoptera</taxon>
        <taxon>Paraneoptera</taxon>
        <taxon>Hemiptera</taxon>
        <taxon>Sternorrhyncha</taxon>
        <taxon>Aphidomorpha</taxon>
        <taxon>Aphidoidea</taxon>
        <taxon>Aphididae</taxon>
        <taxon>Macrosiphini</taxon>
        <taxon>Macrosiphum</taxon>
    </lineage>
</organism>
<proteinExistence type="predicted"/>
<dbReference type="EMBL" id="CARXXK010001206">
    <property type="protein sequence ID" value="CAI6374438.1"/>
    <property type="molecule type" value="Genomic_DNA"/>
</dbReference>
<evidence type="ECO:0000256" key="1">
    <source>
        <dbReference type="SAM" id="MobiDB-lite"/>
    </source>
</evidence>
<evidence type="ECO:0000313" key="3">
    <source>
        <dbReference type="Proteomes" id="UP001160148"/>
    </source>
</evidence>
<sequence length="153" mass="17327">MPNNSNCVLGHQSWPQLSASSNNRGSTNNQTRNEDSDRSNKNNNNDFQQSRRRRRGRYDQSCEQRCAGCSTTATKKKNSTKRSTKVKYQFIECDISKENRKLLNGIECFGTVIEDSEKHKVVQKFSFCAARRITCDLVIGDSQPNLTLGKASI</sequence>
<accession>A0AAV0Y126</accession>
<name>A0AAV0Y126_9HEMI</name>
<dbReference type="Proteomes" id="UP001160148">
    <property type="component" value="Unassembled WGS sequence"/>
</dbReference>
<feature type="region of interest" description="Disordered" evidence="1">
    <location>
        <begin position="1"/>
        <end position="62"/>
    </location>
</feature>